<dbReference type="HOGENOM" id="CLU_969134_0_0_3"/>
<evidence type="ECO:0000313" key="1">
    <source>
        <dbReference type="EMBL" id="CCI35524.1"/>
    </source>
</evidence>
<dbReference type="AlphaFoldDB" id="I4IMK0"/>
<name>I4IMK0_MICAE</name>
<protein>
    <submittedName>
        <fullName evidence="1">Uncharacterized protein</fullName>
    </submittedName>
</protein>
<reference evidence="1 2" key="1">
    <citation type="submission" date="2012-04" db="EMBL/GenBank/DDBJ databases">
        <authorList>
            <person name="Genoscope - CEA"/>
        </authorList>
    </citation>
    <scope>NUCLEOTIDE SEQUENCE [LARGE SCALE GENOMIC DNA]</scope>
    <source>
        <strain evidence="1 2">9701</strain>
    </source>
</reference>
<sequence length="287" mass="32999">MGIVLKEGIEVEVIKKMEKWADRELQYAGRSGKIGGKMRTMVRLLTKKHRRPSQKTGIWLATLWGCLSPGLAIAGVPNGTWLSQPQIRFHSSTNTLGQVMKDIQSQNYKVVFLDFRGVSDEVQRRVSREAREYRLMPVVWVQSPQYRSLSVAELIHEARHGDGIQVDDHFFAHYSEREFQSLDYQYRKPIFCSIQPFQANLVTGGRCNQLDVQCYATENFRNCIALAERLDAVVSLSEQDTFRYREQLGARPFNVFLWPYSYLPPTTQNLFHAVSAFLREWGGEGDG</sequence>
<comment type="caution">
    <text evidence="1">The sequence shown here is derived from an EMBL/GenBank/DDBJ whole genome shotgun (WGS) entry which is preliminary data.</text>
</comment>
<evidence type="ECO:0000313" key="2">
    <source>
        <dbReference type="Proteomes" id="UP000004047"/>
    </source>
</evidence>
<dbReference type="EMBL" id="CAIQ01000082">
    <property type="protein sequence ID" value="CCI35524.1"/>
    <property type="molecule type" value="Genomic_DNA"/>
</dbReference>
<organism evidence="1 2">
    <name type="scientific">Microcystis aeruginosa PCC 9701</name>
    <dbReference type="NCBI Taxonomy" id="721123"/>
    <lineage>
        <taxon>Bacteria</taxon>
        <taxon>Bacillati</taxon>
        <taxon>Cyanobacteriota</taxon>
        <taxon>Cyanophyceae</taxon>
        <taxon>Oscillatoriophycideae</taxon>
        <taxon>Chroococcales</taxon>
        <taxon>Microcystaceae</taxon>
        <taxon>Microcystis</taxon>
    </lineage>
</organism>
<accession>I4IMK0</accession>
<proteinExistence type="predicted"/>
<gene>
    <name evidence="1" type="ORF">MICAK_1720011</name>
</gene>
<dbReference type="Proteomes" id="UP000004047">
    <property type="component" value="Unassembled WGS sequence"/>
</dbReference>